<dbReference type="InterPro" id="IPR015421">
    <property type="entry name" value="PyrdxlP-dep_Trfase_major"/>
</dbReference>
<dbReference type="PANTHER" id="PTHR14237:SF19">
    <property type="entry name" value="MITOCHONDRIAL AMIDOXIME REDUCING COMPONENT 1"/>
    <property type="match status" value="1"/>
</dbReference>
<feature type="domain" description="Aminotransferase class V" evidence="1">
    <location>
        <begin position="41"/>
        <end position="451"/>
    </location>
</feature>
<dbReference type="Gene3D" id="3.90.1150.10">
    <property type="entry name" value="Aspartate Aminotransferase, domain 1"/>
    <property type="match status" value="1"/>
</dbReference>
<dbReference type="InterPro" id="IPR015424">
    <property type="entry name" value="PyrdxlP-dep_Trfase"/>
</dbReference>
<keyword evidence="2" id="KW-0808">Transferase</keyword>
<dbReference type="Proteomes" id="UP000669179">
    <property type="component" value="Unassembled WGS sequence"/>
</dbReference>
<dbReference type="Pfam" id="PF00266">
    <property type="entry name" value="Aminotran_5"/>
    <property type="match status" value="1"/>
</dbReference>
<dbReference type="InterPro" id="IPR015422">
    <property type="entry name" value="PyrdxlP-dep_Trfase_small"/>
</dbReference>
<dbReference type="EMBL" id="JAGEOJ010000011">
    <property type="protein sequence ID" value="MBO2450963.1"/>
    <property type="molecule type" value="Genomic_DNA"/>
</dbReference>
<organism evidence="2 3">
    <name type="scientific">Actinomadura barringtoniae</name>
    <dbReference type="NCBI Taxonomy" id="1427535"/>
    <lineage>
        <taxon>Bacteria</taxon>
        <taxon>Bacillati</taxon>
        <taxon>Actinomycetota</taxon>
        <taxon>Actinomycetes</taxon>
        <taxon>Streptosporangiales</taxon>
        <taxon>Thermomonosporaceae</taxon>
        <taxon>Actinomadura</taxon>
    </lineage>
</organism>
<dbReference type="AlphaFoldDB" id="A0A939PJ15"/>
<dbReference type="InterPro" id="IPR000192">
    <property type="entry name" value="Aminotrans_V_dom"/>
</dbReference>
<evidence type="ECO:0000313" key="2">
    <source>
        <dbReference type="EMBL" id="MBO2450963.1"/>
    </source>
</evidence>
<proteinExistence type="predicted"/>
<dbReference type="SUPFAM" id="SSF53383">
    <property type="entry name" value="PLP-dependent transferases"/>
    <property type="match status" value="1"/>
</dbReference>
<keyword evidence="2" id="KW-0032">Aminotransferase</keyword>
<accession>A0A939PJ15</accession>
<reference evidence="2" key="1">
    <citation type="submission" date="2021-03" db="EMBL/GenBank/DDBJ databases">
        <authorList>
            <person name="Kanchanasin P."/>
            <person name="Saeng-In P."/>
            <person name="Phongsopitanun W."/>
            <person name="Yuki M."/>
            <person name="Kudo T."/>
            <person name="Ohkuma M."/>
            <person name="Tanasupawat S."/>
        </authorList>
    </citation>
    <scope>NUCLEOTIDE SEQUENCE</scope>
    <source>
        <strain evidence="2">GKU 128</strain>
    </source>
</reference>
<protein>
    <submittedName>
        <fullName evidence="2">Aminotransferase class V-fold PLP-dependent enzyme</fullName>
    </submittedName>
</protein>
<name>A0A939PJ15_9ACTN</name>
<sequence>MCSGLWTVHSVVAAFHASGYAATRRLDDLRATEYPHLDDQVYLDYTGSGVAARSQLRAHHERLRGALYGNPHSENPTSSASTLLVEQTRAEVLAFFNASPDEYAVIFTPNATGACKLVGEAYPFRRGTRLILTADNHNSVNGIRVYARSGGARVTTIPVREPDLRVRDDDVTAALGRRGGLLAFPAQSNFTGVQHPLSWISLAHERGYDVLLDAAAFAPANRLDLGVLRPDFVPVSWYKVFGFPTGVGCLIARREALDRLRRPWFSGGTIQAVSAIGGWHVLVGDETAFEDGTLNFLSIPDVGVGMAWVRGIGMDMIHDRVTYLTSLLLQRLASLRHRDGSPLIRVYGPADGHGRGGTVAFNVLDSRGGVVDERIVARDTAAASISVRTGCFCNPGAGEGAFHIPRRALRGSVRHGMRTLDDYLDRLGLPSGGAIRASLGLVSNVADVEALISFLDDRYADRHPSPAGLTPRERC</sequence>
<evidence type="ECO:0000259" key="1">
    <source>
        <dbReference type="Pfam" id="PF00266"/>
    </source>
</evidence>
<keyword evidence="3" id="KW-1185">Reference proteome</keyword>
<gene>
    <name evidence="2" type="ORF">J4573_27965</name>
</gene>
<dbReference type="Gene3D" id="3.40.640.10">
    <property type="entry name" value="Type I PLP-dependent aspartate aminotransferase-like (Major domain)"/>
    <property type="match status" value="1"/>
</dbReference>
<dbReference type="PANTHER" id="PTHR14237">
    <property type="entry name" value="MOLYBDOPTERIN COFACTOR SULFURASE MOSC"/>
    <property type="match status" value="1"/>
</dbReference>
<evidence type="ECO:0000313" key="3">
    <source>
        <dbReference type="Proteomes" id="UP000669179"/>
    </source>
</evidence>
<dbReference type="GO" id="GO:0008483">
    <property type="term" value="F:transaminase activity"/>
    <property type="evidence" value="ECO:0007669"/>
    <property type="project" value="UniProtKB-KW"/>
</dbReference>
<comment type="caution">
    <text evidence="2">The sequence shown here is derived from an EMBL/GenBank/DDBJ whole genome shotgun (WGS) entry which is preliminary data.</text>
</comment>